<comment type="caution">
    <text evidence="1">The sequence shown here is derived from an EMBL/GenBank/DDBJ whole genome shotgun (WGS) entry which is preliminary data.</text>
</comment>
<name>A0AAD5WKE5_PARTN</name>
<gene>
    <name evidence="1" type="ORF">KIN20_035385</name>
</gene>
<keyword evidence="2" id="KW-1185">Reference proteome</keyword>
<dbReference type="EMBL" id="JAHQIW010007221">
    <property type="protein sequence ID" value="KAJ1373056.1"/>
    <property type="molecule type" value="Genomic_DNA"/>
</dbReference>
<protein>
    <submittedName>
        <fullName evidence="1">Uncharacterized protein</fullName>
    </submittedName>
</protein>
<sequence>MCDKAAADSSPGSPVACLFALLAFRKEILTQYLGGKRFYEHNVHQFQLITTLPLEHSNTSTKSIFEFSPSIYCQFMWDPFERQTLLASLLENVPNRHWITIKLVNQHSATHR</sequence>
<organism evidence="1 2">
    <name type="scientific">Parelaphostrongylus tenuis</name>
    <name type="common">Meningeal worm</name>
    <dbReference type="NCBI Taxonomy" id="148309"/>
    <lineage>
        <taxon>Eukaryota</taxon>
        <taxon>Metazoa</taxon>
        <taxon>Ecdysozoa</taxon>
        <taxon>Nematoda</taxon>
        <taxon>Chromadorea</taxon>
        <taxon>Rhabditida</taxon>
        <taxon>Rhabditina</taxon>
        <taxon>Rhabditomorpha</taxon>
        <taxon>Strongyloidea</taxon>
        <taxon>Metastrongylidae</taxon>
        <taxon>Parelaphostrongylus</taxon>
    </lineage>
</organism>
<reference evidence="1" key="1">
    <citation type="submission" date="2021-06" db="EMBL/GenBank/DDBJ databases">
        <title>Parelaphostrongylus tenuis whole genome reference sequence.</title>
        <authorList>
            <person name="Garwood T.J."/>
            <person name="Larsen P.A."/>
            <person name="Fountain-Jones N.M."/>
            <person name="Garbe J.R."/>
            <person name="Macchietto M.G."/>
            <person name="Kania S.A."/>
            <person name="Gerhold R.W."/>
            <person name="Richards J.E."/>
            <person name="Wolf T.M."/>
        </authorList>
    </citation>
    <scope>NUCLEOTIDE SEQUENCE</scope>
    <source>
        <strain evidence="1">MNPRO001-30</strain>
        <tissue evidence="1">Meninges</tissue>
    </source>
</reference>
<dbReference type="AlphaFoldDB" id="A0AAD5WKE5"/>
<evidence type="ECO:0000313" key="1">
    <source>
        <dbReference type="EMBL" id="KAJ1373056.1"/>
    </source>
</evidence>
<dbReference type="Proteomes" id="UP001196413">
    <property type="component" value="Unassembled WGS sequence"/>
</dbReference>
<proteinExistence type="predicted"/>
<accession>A0AAD5WKE5</accession>
<evidence type="ECO:0000313" key="2">
    <source>
        <dbReference type="Proteomes" id="UP001196413"/>
    </source>
</evidence>